<accession>A0ABS8WN01</accession>
<dbReference type="Proteomes" id="UP000823775">
    <property type="component" value="Unassembled WGS sequence"/>
</dbReference>
<feature type="non-terminal residue" evidence="2">
    <location>
        <position position="1"/>
    </location>
</feature>
<evidence type="ECO:0000256" key="1">
    <source>
        <dbReference type="SAM" id="MobiDB-lite"/>
    </source>
</evidence>
<keyword evidence="3" id="KW-1185">Reference proteome</keyword>
<evidence type="ECO:0000313" key="2">
    <source>
        <dbReference type="EMBL" id="MCE3052228.1"/>
    </source>
</evidence>
<evidence type="ECO:0000313" key="3">
    <source>
        <dbReference type="Proteomes" id="UP000823775"/>
    </source>
</evidence>
<protein>
    <submittedName>
        <fullName evidence="2">Uncharacterized protein</fullName>
    </submittedName>
</protein>
<feature type="region of interest" description="Disordered" evidence="1">
    <location>
        <begin position="31"/>
        <end position="67"/>
    </location>
</feature>
<reference evidence="2 3" key="1">
    <citation type="journal article" date="2021" name="BMC Genomics">
        <title>Datura genome reveals duplications of psychoactive alkaloid biosynthetic genes and high mutation rate following tissue culture.</title>
        <authorList>
            <person name="Rajewski A."/>
            <person name="Carter-House D."/>
            <person name="Stajich J."/>
            <person name="Litt A."/>
        </authorList>
    </citation>
    <scope>NUCLEOTIDE SEQUENCE [LARGE SCALE GENOMIC DNA]</scope>
    <source>
        <strain evidence="2">AR-01</strain>
    </source>
</reference>
<organism evidence="2 3">
    <name type="scientific">Datura stramonium</name>
    <name type="common">Jimsonweed</name>
    <name type="synonym">Common thornapple</name>
    <dbReference type="NCBI Taxonomy" id="4076"/>
    <lineage>
        <taxon>Eukaryota</taxon>
        <taxon>Viridiplantae</taxon>
        <taxon>Streptophyta</taxon>
        <taxon>Embryophyta</taxon>
        <taxon>Tracheophyta</taxon>
        <taxon>Spermatophyta</taxon>
        <taxon>Magnoliopsida</taxon>
        <taxon>eudicotyledons</taxon>
        <taxon>Gunneridae</taxon>
        <taxon>Pentapetalae</taxon>
        <taxon>asterids</taxon>
        <taxon>lamiids</taxon>
        <taxon>Solanales</taxon>
        <taxon>Solanaceae</taxon>
        <taxon>Solanoideae</taxon>
        <taxon>Datureae</taxon>
        <taxon>Datura</taxon>
    </lineage>
</organism>
<gene>
    <name evidence="2" type="ORF">HAX54_051937</name>
</gene>
<comment type="caution">
    <text evidence="2">The sequence shown here is derived from an EMBL/GenBank/DDBJ whole genome shotgun (WGS) entry which is preliminary data.</text>
</comment>
<proteinExistence type="predicted"/>
<name>A0ABS8WN01_DATST</name>
<sequence length="67" mass="7506">GVKEILHTFFPSAKISTMSQKDVQQFSFLSGFKEKDSDEQDNNNDEASRKTEPPCISLPSPRISVAF</sequence>
<dbReference type="EMBL" id="JACEIK010009331">
    <property type="protein sequence ID" value="MCE3052228.1"/>
    <property type="molecule type" value="Genomic_DNA"/>
</dbReference>